<reference evidence="2" key="1">
    <citation type="journal article" date="2015" name="Proc. Natl. Acad. Sci. U.S.A.">
        <title>Genome sequencing of adzuki bean (Vigna angularis) provides insight into high starch and low fat accumulation and domestication.</title>
        <authorList>
            <person name="Yang K."/>
            <person name="Tian Z."/>
            <person name="Chen C."/>
            <person name="Luo L."/>
            <person name="Zhao B."/>
            <person name="Wang Z."/>
            <person name="Yu L."/>
            <person name="Li Y."/>
            <person name="Sun Y."/>
            <person name="Li W."/>
            <person name="Chen Y."/>
            <person name="Li Y."/>
            <person name="Zhang Y."/>
            <person name="Ai D."/>
            <person name="Zhao J."/>
            <person name="Shang C."/>
            <person name="Ma Y."/>
            <person name="Wu B."/>
            <person name="Wang M."/>
            <person name="Gao L."/>
            <person name="Sun D."/>
            <person name="Zhang P."/>
            <person name="Guo F."/>
            <person name="Wang W."/>
            <person name="Li Y."/>
            <person name="Wang J."/>
            <person name="Varshney R.K."/>
            <person name="Wang J."/>
            <person name="Ling H.Q."/>
            <person name="Wan P."/>
        </authorList>
    </citation>
    <scope>NUCLEOTIDE SEQUENCE</scope>
    <source>
        <strain evidence="2">cv. Jingnong 6</strain>
    </source>
</reference>
<dbReference type="EMBL" id="CM003374">
    <property type="protein sequence ID" value="KOM40277.1"/>
    <property type="molecule type" value="Genomic_DNA"/>
</dbReference>
<evidence type="ECO:0000313" key="1">
    <source>
        <dbReference type="EMBL" id="KOM40277.1"/>
    </source>
</evidence>
<proteinExistence type="predicted"/>
<organism evidence="1 2">
    <name type="scientific">Phaseolus angularis</name>
    <name type="common">Azuki bean</name>
    <name type="synonym">Vigna angularis</name>
    <dbReference type="NCBI Taxonomy" id="3914"/>
    <lineage>
        <taxon>Eukaryota</taxon>
        <taxon>Viridiplantae</taxon>
        <taxon>Streptophyta</taxon>
        <taxon>Embryophyta</taxon>
        <taxon>Tracheophyta</taxon>
        <taxon>Spermatophyta</taxon>
        <taxon>Magnoliopsida</taxon>
        <taxon>eudicotyledons</taxon>
        <taxon>Gunneridae</taxon>
        <taxon>Pentapetalae</taxon>
        <taxon>rosids</taxon>
        <taxon>fabids</taxon>
        <taxon>Fabales</taxon>
        <taxon>Fabaceae</taxon>
        <taxon>Papilionoideae</taxon>
        <taxon>50 kb inversion clade</taxon>
        <taxon>NPAAA clade</taxon>
        <taxon>indigoferoid/millettioid clade</taxon>
        <taxon>Phaseoleae</taxon>
        <taxon>Vigna</taxon>
    </lineage>
</organism>
<sequence length="77" mass="8279">MDGDLKTPLLVGEIEEVEATPEEVTPRTSERAKLVRTKVSEVEIHLYLQGGGHIAVFKSPLGAAFRSDFIPGMGGPC</sequence>
<dbReference type="Proteomes" id="UP000053144">
    <property type="component" value="Chromosome 4"/>
</dbReference>
<dbReference type="Gramene" id="KOM40277">
    <property type="protein sequence ID" value="KOM40277"/>
    <property type="gene ID" value="LR48_Vigan04g047500"/>
</dbReference>
<protein>
    <submittedName>
        <fullName evidence="1">Uncharacterized protein</fullName>
    </submittedName>
</protein>
<gene>
    <name evidence="1" type="ORF">LR48_Vigan04g047500</name>
</gene>
<name>A0A0L9UCJ3_PHAAN</name>
<evidence type="ECO:0000313" key="2">
    <source>
        <dbReference type="Proteomes" id="UP000053144"/>
    </source>
</evidence>
<accession>A0A0L9UCJ3</accession>
<dbReference type="AlphaFoldDB" id="A0A0L9UCJ3"/>